<evidence type="ECO:0000313" key="14">
    <source>
        <dbReference type="Proteomes" id="UP000037178"/>
    </source>
</evidence>
<dbReference type="PANTHER" id="PTHR30040:SF2">
    <property type="entry name" value="FAD:PROTEIN FMN TRANSFERASE"/>
    <property type="match status" value="1"/>
</dbReference>
<evidence type="ECO:0000256" key="5">
    <source>
        <dbReference type="ARBA" id="ARBA00022723"/>
    </source>
</evidence>
<dbReference type="AlphaFoldDB" id="A0A0J9DZW5"/>
<dbReference type="InterPro" id="IPR003374">
    <property type="entry name" value="ApbE-like_sf"/>
</dbReference>
<dbReference type="PIRSF" id="PIRSF006268">
    <property type="entry name" value="ApbE"/>
    <property type="match status" value="1"/>
</dbReference>
<dbReference type="EMBL" id="LFTY01000002">
    <property type="protein sequence ID" value="KMW56211.1"/>
    <property type="molecule type" value="Genomic_DNA"/>
</dbReference>
<dbReference type="EC" id="2.7.1.180" evidence="1 10"/>
<evidence type="ECO:0000256" key="7">
    <source>
        <dbReference type="ARBA" id="ARBA00022842"/>
    </source>
</evidence>
<comment type="similarity">
    <text evidence="10">Belongs to the ApbE family.</text>
</comment>
<evidence type="ECO:0000256" key="4">
    <source>
        <dbReference type="ARBA" id="ARBA00022679"/>
    </source>
</evidence>
<evidence type="ECO:0000256" key="12">
    <source>
        <dbReference type="SAM" id="SignalP"/>
    </source>
</evidence>
<name>A0A0J9DZW5_9RHOB</name>
<dbReference type="InterPro" id="IPR024932">
    <property type="entry name" value="ApbE"/>
</dbReference>
<reference evidence="13 14" key="1">
    <citation type="submission" date="2015-06" db="EMBL/GenBank/DDBJ databases">
        <title>Draft genome sequence of an Alphaproteobacteria species associated to the Mediterranean sponge Oscarella lobularis.</title>
        <authorList>
            <person name="Jourda C."/>
            <person name="Santini S."/>
            <person name="Claverie J.-M."/>
        </authorList>
    </citation>
    <scope>NUCLEOTIDE SEQUENCE [LARGE SCALE GENOMIC DNA]</scope>
    <source>
        <strain evidence="13">IGS</strain>
    </source>
</reference>
<evidence type="ECO:0000256" key="2">
    <source>
        <dbReference type="ARBA" id="ARBA00016337"/>
    </source>
</evidence>
<evidence type="ECO:0000256" key="11">
    <source>
        <dbReference type="PIRSR" id="PIRSR006268-2"/>
    </source>
</evidence>
<keyword evidence="13" id="KW-0449">Lipoprotein</keyword>
<comment type="caution">
    <text evidence="13">The sequence shown here is derived from an EMBL/GenBank/DDBJ whole genome shotgun (WGS) entry which is preliminary data.</text>
</comment>
<dbReference type="Gene3D" id="3.10.520.10">
    <property type="entry name" value="ApbE-like domains"/>
    <property type="match status" value="1"/>
</dbReference>
<protein>
    <recommendedName>
        <fullName evidence="2 10">FAD:protein FMN transferase</fullName>
        <ecNumber evidence="1 10">2.7.1.180</ecNumber>
    </recommendedName>
    <alternativeName>
        <fullName evidence="8 10">Flavin transferase</fullName>
    </alternativeName>
</protein>
<dbReference type="PANTHER" id="PTHR30040">
    <property type="entry name" value="THIAMINE BIOSYNTHESIS LIPOPROTEIN APBE"/>
    <property type="match status" value="1"/>
</dbReference>
<evidence type="ECO:0000256" key="3">
    <source>
        <dbReference type="ARBA" id="ARBA00022630"/>
    </source>
</evidence>
<feature type="binding site" evidence="11">
    <location>
        <position position="176"/>
    </location>
    <ligand>
        <name>Mg(2+)</name>
        <dbReference type="ChEBI" id="CHEBI:18420"/>
    </ligand>
</feature>
<dbReference type="Pfam" id="PF02424">
    <property type="entry name" value="ApbE"/>
    <property type="match status" value="1"/>
</dbReference>
<feature type="signal peptide" evidence="12">
    <location>
        <begin position="1"/>
        <end position="20"/>
    </location>
</feature>
<accession>A0A0J9DZW5</accession>
<evidence type="ECO:0000256" key="8">
    <source>
        <dbReference type="ARBA" id="ARBA00031306"/>
    </source>
</evidence>
<dbReference type="STRING" id="1675527.AIOL_001163"/>
<sequence>MSTLNTFSRRAFMVMPLALAACINRQQVLEIVGLSMGTTYKVVAVDHDNRLDEADIKRAVSAALADVNAAMSNWDAGSEISRLNAAPAGVATQMSPELSQVMTAAAEVNAASEGRFDTTLGPLIELWGFGAPGEQAMPSEAAIAEARDRSGHQNSLQLGAGAVQKTRADAQVYLAGIGKGYGADHVGRALQALGLEDFLVEIGGDLYAAGRNPEGQPWQIGIESPNAANRGVLGVVGVSGMGLASSGDYRNYFERDGERFSHLIDPATGRPVQHSTASATVLAENAMLADAWSTAMLILGRERGLQIAERHDIAVQFVARDAGGANGLKFKTFSSPAFDKLTA</sequence>
<feature type="chain" id="PRO_5039907706" description="FAD:protein FMN transferase" evidence="12">
    <location>
        <begin position="21"/>
        <end position="343"/>
    </location>
</feature>
<dbReference type="GO" id="GO:0016740">
    <property type="term" value="F:transferase activity"/>
    <property type="evidence" value="ECO:0007669"/>
    <property type="project" value="UniProtKB-UniRule"/>
</dbReference>
<keyword evidence="6 10" id="KW-0274">FAD</keyword>
<keyword evidence="3 10" id="KW-0285">Flavoprotein</keyword>
<comment type="cofactor">
    <cofactor evidence="11">
        <name>Mg(2+)</name>
        <dbReference type="ChEBI" id="CHEBI:18420"/>
    </cofactor>
    <cofactor evidence="11">
        <name>Mn(2+)</name>
        <dbReference type="ChEBI" id="CHEBI:29035"/>
    </cofactor>
    <text evidence="11">Magnesium. Can also use manganese.</text>
</comment>
<organism evidence="13 14">
    <name type="scientific">Candidatus Rhodobacter oscarellae</name>
    <dbReference type="NCBI Taxonomy" id="1675527"/>
    <lineage>
        <taxon>Bacteria</taxon>
        <taxon>Pseudomonadati</taxon>
        <taxon>Pseudomonadota</taxon>
        <taxon>Alphaproteobacteria</taxon>
        <taxon>Rhodobacterales</taxon>
        <taxon>Rhodobacter group</taxon>
        <taxon>Rhodobacter</taxon>
    </lineage>
</organism>
<dbReference type="Proteomes" id="UP000037178">
    <property type="component" value="Unassembled WGS sequence"/>
</dbReference>
<keyword evidence="7 10" id="KW-0460">Magnesium</keyword>
<evidence type="ECO:0000313" key="13">
    <source>
        <dbReference type="EMBL" id="KMW56211.1"/>
    </source>
</evidence>
<proteinExistence type="inferred from homology"/>
<feature type="binding site" evidence="11">
    <location>
        <position position="290"/>
    </location>
    <ligand>
        <name>Mg(2+)</name>
        <dbReference type="ChEBI" id="CHEBI:18420"/>
    </ligand>
</feature>
<gene>
    <name evidence="13" type="ORF">AIOL_001163</name>
</gene>
<dbReference type="PATRIC" id="fig|1675527.3.peg.1242"/>
<evidence type="ECO:0000256" key="1">
    <source>
        <dbReference type="ARBA" id="ARBA00011955"/>
    </source>
</evidence>
<dbReference type="GO" id="GO:0046872">
    <property type="term" value="F:metal ion binding"/>
    <property type="evidence" value="ECO:0007669"/>
    <property type="project" value="UniProtKB-UniRule"/>
</dbReference>
<dbReference type="SUPFAM" id="SSF143631">
    <property type="entry name" value="ApbE-like"/>
    <property type="match status" value="1"/>
</dbReference>
<feature type="binding site" evidence="11">
    <location>
        <position position="294"/>
    </location>
    <ligand>
        <name>Mg(2+)</name>
        <dbReference type="ChEBI" id="CHEBI:18420"/>
    </ligand>
</feature>
<keyword evidence="12" id="KW-0732">Signal</keyword>
<keyword evidence="14" id="KW-1185">Reference proteome</keyword>
<keyword evidence="4 10" id="KW-0808">Transferase</keyword>
<evidence type="ECO:0000256" key="6">
    <source>
        <dbReference type="ARBA" id="ARBA00022827"/>
    </source>
</evidence>
<keyword evidence="5 10" id="KW-0479">Metal-binding</keyword>
<evidence type="ECO:0000256" key="10">
    <source>
        <dbReference type="PIRNR" id="PIRNR006268"/>
    </source>
</evidence>
<comment type="catalytic activity">
    <reaction evidence="9 10">
        <text>L-threonyl-[protein] + FAD = FMN-L-threonyl-[protein] + AMP + H(+)</text>
        <dbReference type="Rhea" id="RHEA:36847"/>
        <dbReference type="Rhea" id="RHEA-COMP:11060"/>
        <dbReference type="Rhea" id="RHEA-COMP:11061"/>
        <dbReference type="ChEBI" id="CHEBI:15378"/>
        <dbReference type="ChEBI" id="CHEBI:30013"/>
        <dbReference type="ChEBI" id="CHEBI:57692"/>
        <dbReference type="ChEBI" id="CHEBI:74257"/>
        <dbReference type="ChEBI" id="CHEBI:456215"/>
        <dbReference type="EC" id="2.7.1.180"/>
    </reaction>
</comment>
<evidence type="ECO:0000256" key="9">
    <source>
        <dbReference type="ARBA" id="ARBA00048540"/>
    </source>
</evidence>